<dbReference type="InterPro" id="IPR010979">
    <property type="entry name" value="Ribosomal_uS13-like_H2TH"/>
</dbReference>
<feature type="domain" description="Integration host factor-like helix-two turn-helix" evidence="1">
    <location>
        <begin position="32"/>
        <end position="102"/>
    </location>
</feature>
<reference evidence="2 3" key="1">
    <citation type="submission" date="2016-10" db="EMBL/GenBank/DDBJ databases">
        <authorList>
            <person name="de Groot N.N."/>
        </authorList>
    </citation>
    <scope>NUCLEOTIDE SEQUENCE [LARGE SCALE GENOMIC DNA]</scope>
    <source>
        <strain evidence="2 3">DSM 45317</strain>
    </source>
</reference>
<dbReference type="SUPFAM" id="SSF46946">
    <property type="entry name" value="S13-like H2TH domain"/>
    <property type="match status" value="1"/>
</dbReference>
<gene>
    <name evidence="2" type="ORF">SAMN04488085_107114</name>
</gene>
<sequence length="116" mass="12404">MPLPELSPEQRAAALEKAAAARKARAELRERLKSKGATVSDVLRQGDTDEVIGKMRVSAVLESLPGVGKARAAKIMERLEISPTRRVRGLGANQRRALESEFGGEQAAAEQVSAQG</sequence>
<dbReference type="InterPro" id="IPR055201">
    <property type="entry name" value="IHF-like_H2TH"/>
</dbReference>
<accession>A0A1I4FF37</accession>
<dbReference type="NCBIfam" id="NF041260">
    <property type="entry name" value="actino_IHF"/>
    <property type="match status" value="1"/>
</dbReference>
<keyword evidence="3" id="KW-1185">Reference proteome</keyword>
<name>A0A1I4FF37_9ACTN</name>
<dbReference type="OrthoDB" id="3197442at2"/>
<proteinExistence type="predicted"/>
<evidence type="ECO:0000313" key="2">
    <source>
        <dbReference type="EMBL" id="SFL16063.1"/>
    </source>
</evidence>
<dbReference type="InParanoid" id="A0A1I4FF37"/>
<evidence type="ECO:0000259" key="1">
    <source>
        <dbReference type="Pfam" id="PF22525"/>
    </source>
</evidence>
<dbReference type="Proteomes" id="UP000199152">
    <property type="component" value="Unassembled WGS sequence"/>
</dbReference>
<organism evidence="2 3">
    <name type="scientific">Geodermatophilus ruber</name>
    <dbReference type="NCBI Taxonomy" id="504800"/>
    <lineage>
        <taxon>Bacteria</taxon>
        <taxon>Bacillati</taxon>
        <taxon>Actinomycetota</taxon>
        <taxon>Actinomycetes</taxon>
        <taxon>Geodermatophilales</taxon>
        <taxon>Geodermatophilaceae</taxon>
        <taxon>Geodermatophilus</taxon>
    </lineage>
</organism>
<dbReference type="GO" id="GO:0003676">
    <property type="term" value="F:nucleic acid binding"/>
    <property type="evidence" value="ECO:0007669"/>
    <property type="project" value="InterPro"/>
</dbReference>
<dbReference type="RefSeq" id="WP_091325126.1">
    <property type="nucleotide sequence ID" value="NZ_FOSW01000007.1"/>
</dbReference>
<dbReference type="Pfam" id="PF22525">
    <property type="entry name" value="H2TH_5"/>
    <property type="match status" value="1"/>
</dbReference>
<dbReference type="EMBL" id="FOSW01000007">
    <property type="protein sequence ID" value="SFL16063.1"/>
    <property type="molecule type" value="Genomic_DNA"/>
</dbReference>
<dbReference type="Gene3D" id="1.10.8.50">
    <property type="match status" value="1"/>
</dbReference>
<evidence type="ECO:0000313" key="3">
    <source>
        <dbReference type="Proteomes" id="UP000199152"/>
    </source>
</evidence>
<dbReference type="InterPro" id="IPR047806">
    <property type="entry name" value="IHF_actinobact"/>
</dbReference>
<dbReference type="STRING" id="504800.SAMN04488085_107114"/>
<protein>
    <recommendedName>
        <fullName evidence="1">Integration host factor-like helix-two turn-helix domain-containing protein</fullName>
    </recommendedName>
</protein>
<dbReference type="AlphaFoldDB" id="A0A1I4FF37"/>